<accession>A0A0F4NIF2</accession>
<feature type="domain" description="Major facilitator superfamily (MFS) profile" evidence="8">
    <location>
        <begin position="19"/>
        <end position="403"/>
    </location>
</feature>
<dbReference type="OrthoDB" id="3237211at2"/>
<feature type="transmembrane region" description="Helical" evidence="7">
    <location>
        <begin position="294"/>
        <end position="311"/>
    </location>
</feature>
<feature type="transmembrane region" description="Helical" evidence="7">
    <location>
        <begin position="381"/>
        <end position="401"/>
    </location>
</feature>
<feature type="transmembrane region" description="Helical" evidence="7">
    <location>
        <begin position="149"/>
        <end position="169"/>
    </location>
</feature>
<evidence type="ECO:0000256" key="6">
    <source>
        <dbReference type="ARBA" id="ARBA00023136"/>
    </source>
</evidence>
<dbReference type="STRING" id="579748.TW81_11955"/>
<dbReference type="GO" id="GO:0022857">
    <property type="term" value="F:transmembrane transporter activity"/>
    <property type="evidence" value="ECO:0007669"/>
    <property type="project" value="InterPro"/>
</dbReference>
<dbReference type="PATRIC" id="fig|579748.3.peg.2467"/>
<evidence type="ECO:0000313" key="9">
    <source>
        <dbReference type="EMBL" id="KJY82910.1"/>
    </source>
</evidence>
<feature type="transmembrane region" description="Helical" evidence="7">
    <location>
        <begin position="353"/>
        <end position="375"/>
    </location>
</feature>
<dbReference type="CDD" id="cd17329">
    <property type="entry name" value="MFS_MdtH_MDR_like"/>
    <property type="match status" value="1"/>
</dbReference>
<dbReference type="GO" id="GO:0005886">
    <property type="term" value="C:plasma membrane"/>
    <property type="evidence" value="ECO:0007669"/>
    <property type="project" value="UniProtKB-SubCell"/>
</dbReference>
<comment type="caution">
    <text evidence="9">The sequence shown here is derived from an EMBL/GenBank/DDBJ whole genome shotgun (WGS) entry which is preliminary data.</text>
</comment>
<proteinExistence type="predicted"/>
<dbReference type="RefSeq" id="WP_045955937.1">
    <property type="nucleotide sequence ID" value="NZ_JXXV01000018.1"/>
</dbReference>
<dbReference type="PROSITE" id="PS50850">
    <property type="entry name" value="MFS"/>
    <property type="match status" value="1"/>
</dbReference>
<dbReference type="EMBL" id="JXXV01000018">
    <property type="protein sequence ID" value="KJY82910.1"/>
    <property type="molecule type" value="Genomic_DNA"/>
</dbReference>
<comment type="subcellular location">
    <subcellularLocation>
        <location evidence="1">Cell membrane</location>
        <topology evidence="1">Multi-pass membrane protein</topology>
    </subcellularLocation>
</comment>
<keyword evidence="10" id="KW-1185">Reference proteome</keyword>
<dbReference type="SUPFAM" id="SSF103473">
    <property type="entry name" value="MFS general substrate transporter"/>
    <property type="match status" value="1"/>
</dbReference>
<organism evidence="9 10">
    <name type="scientific">Vibrio galatheae</name>
    <dbReference type="NCBI Taxonomy" id="579748"/>
    <lineage>
        <taxon>Bacteria</taxon>
        <taxon>Pseudomonadati</taxon>
        <taxon>Pseudomonadota</taxon>
        <taxon>Gammaproteobacteria</taxon>
        <taxon>Vibrionales</taxon>
        <taxon>Vibrionaceae</taxon>
        <taxon>Vibrio</taxon>
    </lineage>
</organism>
<sequence>MDKEQSLFQWQRVKRFNLPVWTVLIGVLIARTSYFMAWPFLVVFLYQDYGASAVEVGAMLAASAFIGSSTGLYSGYLSDKFGRKWLMVAGCFIAFFAYCGIALATQMWHFYLLILLTGLMHPLIDGPAKAVLGDSLKDLKDRELALNTRYFLLNIGGAAGPLIGVTLALSAPQSLFLVTGFTHFFYAFWIMFGIERKKFKHDQHKQASALPNFRQTLKVISQDRIFVVLLFANLLLMFVYAQLESSVPQVIVRSGIEDAAKLIAMLMVVNTATIVVLQFPLLKLLEKLPLFSRTRIGMVLLTAGQVGFIVSPNNSALGWALACFVISVGEVITFPTINVQIDRLAPAHLRGSYFGATALYTLGFAIGPLVGGAMIEWLGATWLFALCFVACLSMIWLYHVASHMEDNVEREVALQ</sequence>
<dbReference type="InterPro" id="IPR020846">
    <property type="entry name" value="MFS_dom"/>
</dbReference>
<dbReference type="AlphaFoldDB" id="A0A0F4NIF2"/>
<feature type="transmembrane region" description="Helical" evidence="7">
    <location>
        <begin position="20"/>
        <end position="46"/>
    </location>
</feature>
<evidence type="ECO:0000256" key="3">
    <source>
        <dbReference type="ARBA" id="ARBA00022475"/>
    </source>
</evidence>
<feature type="transmembrane region" description="Helical" evidence="7">
    <location>
        <begin position="263"/>
        <end position="282"/>
    </location>
</feature>
<evidence type="ECO:0000313" key="10">
    <source>
        <dbReference type="Proteomes" id="UP000033673"/>
    </source>
</evidence>
<keyword evidence="5 7" id="KW-1133">Transmembrane helix</keyword>
<dbReference type="PROSITE" id="PS00216">
    <property type="entry name" value="SUGAR_TRANSPORT_1"/>
    <property type="match status" value="1"/>
</dbReference>
<evidence type="ECO:0000256" key="5">
    <source>
        <dbReference type="ARBA" id="ARBA00022989"/>
    </source>
</evidence>
<feature type="transmembrane region" description="Helical" evidence="7">
    <location>
        <begin position="52"/>
        <end position="73"/>
    </location>
</feature>
<feature type="transmembrane region" description="Helical" evidence="7">
    <location>
        <begin position="85"/>
        <end position="104"/>
    </location>
</feature>
<dbReference type="Pfam" id="PF07690">
    <property type="entry name" value="MFS_1"/>
    <property type="match status" value="1"/>
</dbReference>
<dbReference type="InterPro" id="IPR036259">
    <property type="entry name" value="MFS_trans_sf"/>
</dbReference>
<keyword evidence="6 7" id="KW-0472">Membrane</keyword>
<evidence type="ECO:0000256" key="1">
    <source>
        <dbReference type="ARBA" id="ARBA00004651"/>
    </source>
</evidence>
<gene>
    <name evidence="9" type="ORF">TW81_11955</name>
</gene>
<dbReference type="PANTHER" id="PTHR23517">
    <property type="entry name" value="RESISTANCE PROTEIN MDTM, PUTATIVE-RELATED-RELATED"/>
    <property type="match status" value="1"/>
</dbReference>
<feature type="transmembrane region" description="Helical" evidence="7">
    <location>
        <begin position="110"/>
        <end position="128"/>
    </location>
</feature>
<keyword evidence="3" id="KW-1003">Cell membrane</keyword>
<dbReference type="Proteomes" id="UP000033673">
    <property type="component" value="Unassembled WGS sequence"/>
</dbReference>
<feature type="transmembrane region" description="Helical" evidence="7">
    <location>
        <begin position="317"/>
        <end position="341"/>
    </location>
</feature>
<keyword evidence="2" id="KW-0813">Transport</keyword>
<feature type="transmembrane region" description="Helical" evidence="7">
    <location>
        <begin position="175"/>
        <end position="194"/>
    </location>
</feature>
<dbReference type="InterPro" id="IPR011701">
    <property type="entry name" value="MFS"/>
</dbReference>
<evidence type="ECO:0000256" key="2">
    <source>
        <dbReference type="ARBA" id="ARBA00022448"/>
    </source>
</evidence>
<reference evidence="9 10" key="1">
    <citation type="journal article" date="2015" name="BMC Genomics">
        <title>Genome mining reveals unlocked bioactive potential of marine Gram-negative bacteria.</title>
        <authorList>
            <person name="Machado H."/>
            <person name="Sonnenschein E.C."/>
            <person name="Melchiorsen J."/>
            <person name="Gram L."/>
        </authorList>
    </citation>
    <scope>NUCLEOTIDE SEQUENCE [LARGE SCALE GENOMIC DNA]</scope>
    <source>
        <strain evidence="9 10">S2757</strain>
    </source>
</reference>
<evidence type="ECO:0000256" key="7">
    <source>
        <dbReference type="SAM" id="Phobius"/>
    </source>
</evidence>
<dbReference type="PANTHER" id="PTHR23517:SF2">
    <property type="entry name" value="MULTIDRUG RESISTANCE PROTEIN MDTH"/>
    <property type="match status" value="1"/>
</dbReference>
<dbReference type="InterPro" id="IPR005829">
    <property type="entry name" value="Sugar_transporter_CS"/>
</dbReference>
<dbReference type="Gene3D" id="1.20.1250.20">
    <property type="entry name" value="MFS general substrate transporter like domains"/>
    <property type="match status" value="1"/>
</dbReference>
<evidence type="ECO:0000259" key="8">
    <source>
        <dbReference type="PROSITE" id="PS50850"/>
    </source>
</evidence>
<keyword evidence="4 7" id="KW-0812">Transmembrane</keyword>
<dbReference type="InterPro" id="IPR050171">
    <property type="entry name" value="MFS_Transporters"/>
</dbReference>
<name>A0A0F4NIF2_9VIBR</name>
<protein>
    <submittedName>
        <fullName evidence="9">MFS transporter</fullName>
    </submittedName>
</protein>
<evidence type="ECO:0000256" key="4">
    <source>
        <dbReference type="ARBA" id="ARBA00022692"/>
    </source>
</evidence>
<feature type="transmembrane region" description="Helical" evidence="7">
    <location>
        <begin position="225"/>
        <end position="243"/>
    </location>
</feature>